<feature type="region of interest" description="Disordered" evidence="1">
    <location>
        <begin position="1"/>
        <end position="129"/>
    </location>
</feature>
<accession>A0A7R8WTV2</accession>
<feature type="non-terminal residue" evidence="2">
    <location>
        <position position="1"/>
    </location>
</feature>
<reference evidence="2" key="1">
    <citation type="submission" date="2020-11" db="EMBL/GenBank/DDBJ databases">
        <authorList>
            <person name="Tran Van P."/>
        </authorList>
    </citation>
    <scope>NUCLEOTIDE SEQUENCE</scope>
</reference>
<feature type="compositionally biased region" description="Polar residues" evidence="1">
    <location>
        <begin position="66"/>
        <end position="79"/>
    </location>
</feature>
<feature type="compositionally biased region" description="Basic residues" evidence="1">
    <location>
        <begin position="54"/>
        <end position="64"/>
    </location>
</feature>
<evidence type="ECO:0000313" key="2">
    <source>
        <dbReference type="EMBL" id="CAD7236738.1"/>
    </source>
</evidence>
<feature type="compositionally biased region" description="Pro residues" evidence="1">
    <location>
        <begin position="1"/>
        <end position="21"/>
    </location>
</feature>
<feature type="non-terminal residue" evidence="2">
    <location>
        <position position="165"/>
    </location>
</feature>
<organism evidence="2">
    <name type="scientific">Cyprideis torosa</name>
    <dbReference type="NCBI Taxonomy" id="163714"/>
    <lineage>
        <taxon>Eukaryota</taxon>
        <taxon>Metazoa</taxon>
        <taxon>Ecdysozoa</taxon>
        <taxon>Arthropoda</taxon>
        <taxon>Crustacea</taxon>
        <taxon>Oligostraca</taxon>
        <taxon>Ostracoda</taxon>
        <taxon>Podocopa</taxon>
        <taxon>Podocopida</taxon>
        <taxon>Cytherocopina</taxon>
        <taxon>Cytheroidea</taxon>
        <taxon>Cytherideidae</taxon>
        <taxon>Cyprideis</taxon>
    </lineage>
</organism>
<proteinExistence type="predicted"/>
<dbReference type="EMBL" id="OB681494">
    <property type="protein sequence ID" value="CAD7236738.1"/>
    <property type="molecule type" value="Genomic_DNA"/>
</dbReference>
<gene>
    <name evidence="2" type="ORF">CTOB1V02_LOCUS14553</name>
</gene>
<dbReference type="AlphaFoldDB" id="A0A7R8WTV2"/>
<protein>
    <submittedName>
        <fullName evidence="2">Uncharacterized protein</fullName>
    </submittedName>
</protein>
<evidence type="ECO:0000256" key="1">
    <source>
        <dbReference type="SAM" id="MobiDB-lite"/>
    </source>
</evidence>
<name>A0A7R8WTV2_9CRUS</name>
<sequence length="165" mass="17819">GVRTPEPPSAPPVPGSPPPSAPRRNLHRQPHTGTPRRSGTPGKREVASPYRGRPSSHSRERRRYSGASSVGTGVTQIDVTPTPRLTVAERTIATQTDVPAVSSAEESHSSLSGPSGPEDQPPMAPLLPSLVPQNFQDALDELRRENDQNCLQLVSCISRWAIRDR</sequence>
<feature type="compositionally biased region" description="Low complexity" evidence="1">
    <location>
        <begin position="98"/>
        <end position="116"/>
    </location>
</feature>